<dbReference type="RefSeq" id="WP_212533593.1">
    <property type="nucleotide sequence ID" value="NZ_JAGSOG010000386.1"/>
</dbReference>
<feature type="region of interest" description="Disordered" evidence="1">
    <location>
        <begin position="1"/>
        <end position="42"/>
    </location>
</feature>
<keyword evidence="4" id="KW-1185">Reference proteome</keyword>
<reference evidence="3" key="1">
    <citation type="submission" date="2021-04" db="EMBL/GenBank/DDBJ databases">
        <title>Genome based classification of Actinospica acidithermotolerans sp. nov., an actinobacterium isolated from an Indonesian hot spring.</title>
        <authorList>
            <person name="Kusuma A.B."/>
            <person name="Putra K.E."/>
            <person name="Nafisah S."/>
            <person name="Loh J."/>
            <person name="Nouioui I."/>
            <person name="Goodfellow M."/>
        </authorList>
    </citation>
    <scope>NUCLEOTIDE SEQUENCE</scope>
    <source>
        <strain evidence="3">CSCA 57</strain>
    </source>
</reference>
<evidence type="ECO:0000313" key="4">
    <source>
        <dbReference type="Proteomes" id="UP000675781"/>
    </source>
</evidence>
<comment type="caution">
    <text evidence="3">The sequence shown here is derived from an EMBL/GenBank/DDBJ whole genome shotgun (WGS) entry which is preliminary data.</text>
</comment>
<keyword evidence="2" id="KW-0812">Transmembrane</keyword>
<evidence type="ECO:0000256" key="2">
    <source>
        <dbReference type="SAM" id="Phobius"/>
    </source>
</evidence>
<dbReference type="AlphaFoldDB" id="A0A941EZ47"/>
<proteinExistence type="predicted"/>
<sequence length="73" mass="7752">MDVQDQTPATADSAADAPAVEDAAPKPVEEWPPREWRETTRSAGHRQAAIVAGAMLVMFAALVVLAIWASHNG</sequence>
<gene>
    <name evidence="3" type="ORF">KDL01_38170</name>
</gene>
<name>A0A941EZ47_9ACTN</name>
<dbReference type="Proteomes" id="UP000675781">
    <property type="component" value="Unassembled WGS sequence"/>
</dbReference>
<protein>
    <submittedName>
        <fullName evidence="3">Uncharacterized protein</fullName>
    </submittedName>
</protein>
<feature type="compositionally biased region" description="Low complexity" evidence="1">
    <location>
        <begin position="1"/>
        <end position="22"/>
    </location>
</feature>
<dbReference type="EMBL" id="JAGSOG010000386">
    <property type="protein sequence ID" value="MBR7839152.1"/>
    <property type="molecule type" value="Genomic_DNA"/>
</dbReference>
<accession>A0A941EZ47</accession>
<evidence type="ECO:0000313" key="3">
    <source>
        <dbReference type="EMBL" id="MBR7839152.1"/>
    </source>
</evidence>
<keyword evidence="2" id="KW-0472">Membrane</keyword>
<feature type="compositionally biased region" description="Basic and acidic residues" evidence="1">
    <location>
        <begin position="23"/>
        <end position="40"/>
    </location>
</feature>
<keyword evidence="2" id="KW-1133">Transmembrane helix</keyword>
<feature type="transmembrane region" description="Helical" evidence="2">
    <location>
        <begin position="48"/>
        <end position="69"/>
    </location>
</feature>
<evidence type="ECO:0000256" key="1">
    <source>
        <dbReference type="SAM" id="MobiDB-lite"/>
    </source>
</evidence>
<organism evidence="3 4">
    <name type="scientific">Actinospica durhamensis</name>
    <dbReference type="NCBI Taxonomy" id="1508375"/>
    <lineage>
        <taxon>Bacteria</taxon>
        <taxon>Bacillati</taxon>
        <taxon>Actinomycetota</taxon>
        <taxon>Actinomycetes</taxon>
        <taxon>Catenulisporales</taxon>
        <taxon>Actinospicaceae</taxon>
        <taxon>Actinospica</taxon>
    </lineage>
</organism>